<dbReference type="Pfam" id="PF01098">
    <property type="entry name" value="FTSW_RODA_SPOVE"/>
    <property type="match status" value="1"/>
</dbReference>
<dbReference type="Proteomes" id="UP001596083">
    <property type="component" value="Unassembled WGS sequence"/>
</dbReference>
<evidence type="ECO:0000256" key="2">
    <source>
        <dbReference type="ARBA" id="ARBA00004752"/>
    </source>
</evidence>
<organism evidence="10 11">
    <name type="scientific">Streptomyces gamaensis</name>
    <dbReference type="NCBI Taxonomy" id="1763542"/>
    <lineage>
        <taxon>Bacteria</taxon>
        <taxon>Bacillati</taxon>
        <taxon>Actinomycetota</taxon>
        <taxon>Actinomycetes</taxon>
        <taxon>Kitasatosporales</taxon>
        <taxon>Streptomycetaceae</taxon>
        <taxon>Streptomyces</taxon>
    </lineage>
</organism>
<keyword evidence="5 9" id="KW-1133">Transmembrane helix</keyword>
<dbReference type="PANTHER" id="PTHR30474:SF14">
    <property type="entry name" value="CELL CYCLE PROTEIN"/>
    <property type="match status" value="1"/>
</dbReference>
<sequence>MTVETSLVRTPARGPARRAFGRSSPLWRLDWVLLGAALALGGVGGLLTWSATTQRQEAVGADPNLYLKRHLLNLCIGLVLCVAMSVVDYRRLRGYAPFIYGAALLLLTTVMTPLASTVNGAHSWIVLGGGFSLQPSEFVKPALVIMLAALLAEARDTHTAATPTSRQMMAVLGLFAVPALVIIVSHELGTSLVLGAITAGLLFASGLPGRTLAVLAAVAAVAVAAVFSLHLLSTYQLNRFAAFADPRLDPSGIGYNTHQARIAIGSGGLLGQGLFQGFQTNGGFVPEQQTDFVFTVAGEELGFLGAGTLIALLGVVLWRALGIARRAGDMFATLLAIGIVCWLAFQSFENIGMTLGIMPVAGIPLPFVSYGGSSMFAVCIAVGMLQSIRIDSRRPRSG</sequence>
<dbReference type="InterPro" id="IPR018365">
    <property type="entry name" value="Cell_cycle_FtsW-rel_CS"/>
</dbReference>
<comment type="caution">
    <text evidence="10">The sequence shown here is derived from an EMBL/GenBank/DDBJ whole genome shotgun (WGS) entry which is preliminary data.</text>
</comment>
<dbReference type="EC" id="2.4.99.28" evidence="7"/>
<reference evidence="11" key="1">
    <citation type="journal article" date="2019" name="Int. J. Syst. Evol. Microbiol.">
        <title>The Global Catalogue of Microorganisms (GCM) 10K type strain sequencing project: providing services to taxonomists for standard genome sequencing and annotation.</title>
        <authorList>
            <consortium name="The Broad Institute Genomics Platform"/>
            <consortium name="The Broad Institute Genome Sequencing Center for Infectious Disease"/>
            <person name="Wu L."/>
            <person name="Ma J."/>
        </authorList>
    </citation>
    <scope>NUCLEOTIDE SEQUENCE [LARGE SCALE GENOMIC DNA]</scope>
    <source>
        <strain evidence="11">CGMCC 4.7304</strain>
    </source>
</reference>
<accession>A0ABW0Z790</accession>
<evidence type="ECO:0000313" key="10">
    <source>
        <dbReference type="EMBL" id="MFC5722913.1"/>
    </source>
</evidence>
<dbReference type="InterPro" id="IPR011923">
    <property type="entry name" value="RodA/MrdB"/>
</dbReference>
<feature type="transmembrane region" description="Helical" evidence="9">
    <location>
        <begin position="212"/>
        <end position="232"/>
    </location>
</feature>
<evidence type="ECO:0000256" key="3">
    <source>
        <dbReference type="ARBA" id="ARBA00022692"/>
    </source>
</evidence>
<proteinExistence type="predicted"/>
<comment type="catalytic activity">
    <reaction evidence="8">
        <text>[GlcNAc-(1-&gt;4)-Mur2Ac(oyl-L-Ala-gamma-D-Glu-L-Lys-D-Ala-D-Ala)](n)-di-trans,octa-cis-undecaprenyl diphosphate + beta-D-GlcNAc-(1-&gt;4)-Mur2Ac(oyl-L-Ala-gamma-D-Glu-L-Lys-D-Ala-D-Ala)-di-trans,octa-cis-undecaprenyl diphosphate = [GlcNAc-(1-&gt;4)-Mur2Ac(oyl-L-Ala-gamma-D-Glu-L-Lys-D-Ala-D-Ala)](n+1)-di-trans,octa-cis-undecaprenyl diphosphate + di-trans,octa-cis-undecaprenyl diphosphate + H(+)</text>
        <dbReference type="Rhea" id="RHEA:23708"/>
        <dbReference type="Rhea" id="RHEA-COMP:9602"/>
        <dbReference type="Rhea" id="RHEA-COMP:9603"/>
        <dbReference type="ChEBI" id="CHEBI:15378"/>
        <dbReference type="ChEBI" id="CHEBI:58405"/>
        <dbReference type="ChEBI" id="CHEBI:60033"/>
        <dbReference type="ChEBI" id="CHEBI:78435"/>
        <dbReference type="EC" id="2.4.99.28"/>
    </reaction>
</comment>
<dbReference type="NCBIfam" id="TIGR02210">
    <property type="entry name" value="rodA_shape"/>
    <property type="match status" value="1"/>
</dbReference>
<keyword evidence="4" id="KW-0133">Cell shape</keyword>
<evidence type="ECO:0000256" key="9">
    <source>
        <dbReference type="SAM" id="Phobius"/>
    </source>
</evidence>
<evidence type="ECO:0000256" key="6">
    <source>
        <dbReference type="ARBA" id="ARBA00023136"/>
    </source>
</evidence>
<dbReference type="PROSITE" id="PS00428">
    <property type="entry name" value="FTSW_RODA_SPOVE"/>
    <property type="match status" value="1"/>
</dbReference>
<feature type="transmembrane region" description="Helical" evidence="9">
    <location>
        <begin position="98"/>
        <end position="118"/>
    </location>
</feature>
<dbReference type="RefSeq" id="WP_390318715.1">
    <property type="nucleotide sequence ID" value="NZ_JBHSPB010000014.1"/>
</dbReference>
<comment type="subcellular location">
    <subcellularLocation>
        <location evidence="1">Membrane</location>
        <topology evidence="1">Multi-pass membrane protein</topology>
    </subcellularLocation>
</comment>
<protein>
    <recommendedName>
        <fullName evidence="7">peptidoglycan glycosyltransferase</fullName>
        <ecNumber evidence="7">2.4.99.28</ecNumber>
    </recommendedName>
</protein>
<feature type="transmembrane region" description="Helical" evidence="9">
    <location>
        <begin position="190"/>
        <end position="207"/>
    </location>
</feature>
<keyword evidence="6 9" id="KW-0472">Membrane</keyword>
<evidence type="ECO:0000313" key="11">
    <source>
        <dbReference type="Proteomes" id="UP001596083"/>
    </source>
</evidence>
<evidence type="ECO:0000256" key="8">
    <source>
        <dbReference type="ARBA" id="ARBA00049902"/>
    </source>
</evidence>
<evidence type="ECO:0000256" key="5">
    <source>
        <dbReference type="ARBA" id="ARBA00022989"/>
    </source>
</evidence>
<feature type="transmembrane region" description="Helical" evidence="9">
    <location>
        <begin position="71"/>
        <end position="89"/>
    </location>
</feature>
<dbReference type="PANTHER" id="PTHR30474">
    <property type="entry name" value="CELL CYCLE PROTEIN"/>
    <property type="match status" value="1"/>
</dbReference>
<feature type="transmembrane region" description="Helical" evidence="9">
    <location>
        <begin position="301"/>
        <end position="318"/>
    </location>
</feature>
<dbReference type="InterPro" id="IPR001182">
    <property type="entry name" value="FtsW/RodA"/>
</dbReference>
<feature type="transmembrane region" description="Helical" evidence="9">
    <location>
        <begin position="31"/>
        <end position="51"/>
    </location>
</feature>
<name>A0ABW0Z790_9ACTN</name>
<keyword evidence="3 9" id="KW-0812">Transmembrane</keyword>
<keyword evidence="11" id="KW-1185">Reference proteome</keyword>
<feature type="transmembrane region" description="Helical" evidence="9">
    <location>
        <begin position="368"/>
        <end position="388"/>
    </location>
</feature>
<evidence type="ECO:0000256" key="1">
    <source>
        <dbReference type="ARBA" id="ARBA00004141"/>
    </source>
</evidence>
<evidence type="ECO:0000256" key="4">
    <source>
        <dbReference type="ARBA" id="ARBA00022960"/>
    </source>
</evidence>
<comment type="pathway">
    <text evidence="2">Cell wall biogenesis; peptidoglycan biosynthesis.</text>
</comment>
<evidence type="ECO:0000256" key="7">
    <source>
        <dbReference type="ARBA" id="ARBA00044770"/>
    </source>
</evidence>
<dbReference type="EMBL" id="JBHSPB010000014">
    <property type="protein sequence ID" value="MFC5722913.1"/>
    <property type="molecule type" value="Genomic_DNA"/>
</dbReference>
<gene>
    <name evidence="10" type="primary">rodA</name>
    <name evidence="10" type="ORF">ACFP1Z_22355</name>
</gene>
<feature type="transmembrane region" description="Helical" evidence="9">
    <location>
        <begin position="330"/>
        <end position="348"/>
    </location>
</feature>